<reference evidence="1 2" key="1">
    <citation type="journal article" date="2022" name="Int. J. Syst. Evol. Microbiol.">
        <title>Pseudomonas aegrilactucae sp. nov. and Pseudomonas morbosilactucae sp. nov., pathogens causing bacterial rot of lettuce in Japan.</title>
        <authorList>
            <person name="Sawada H."/>
            <person name="Fujikawa T."/>
            <person name="Satou M."/>
        </authorList>
    </citation>
    <scope>NUCLEOTIDE SEQUENCE [LARGE SCALE GENOMIC DNA]</scope>
    <source>
        <strain evidence="1 2">MAFF 302030</strain>
    </source>
</reference>
<dbReference type="RefSeq" id="WP_268265739.1">
    <property type="nucleotide sequence ID" value="NZ_JALQCW010000040.1"/>
</dbReference>
<gene>
    <name evidence="1" type="primary">imm2</name>
    <name evidence="1" type="ORF">M1B34_17250</name>
</gene>
<sequence>MLEVVALVLRGERSSENIHDYHWAVILKILRGNDLSSVLEGLPQEETMGFSSDFSLLCAI</sequence>
<protein>
    <submittedName>
        <fullName evidence="1">Imm2 family immunity protein</fullName>
    </submittedName>
</protein>
<evidence type="ECO:0000313" key="2">
    <source>
        <dbReference type="Proteomes" id="UP001155059"/>
    </source>
</evidence>
<dbReference type="AlphaFoldDB" id="A0A9X1YZN8"/>
<accession>A0A9X1YZN8</accession>
<comment type="caution">
    <text evidence="1">The sequence shown here is derived from an EMBL/GenBank/DDBJ whole genome shotgun (WGS) entry which is preliminary data.</text>
</comment>
<proteinExistence type="predicted"/>
<dbReference type="Pfam" id="PF14426">
    <property type="entry name" value="Imm2"/>
    <property type="match status" value="1"/>
</dbReference>
<evidence type="ECO:0000313" key="1">
    <source>
        <dbReference type="EMBL" id="MCK9799405.1"/>
    </source>
</evidence>
<dbReference type="Proteomes" id="UP001155059">
    <property type="component" value="Unassembled WGS sequence"/>
</dbReference>
<dbReference type="InterPro" id="IPR025679">
    <property type="entry name" value="Imm2"/>
</dbReference>
<dbReference type="EMBL" id="JALQCW010000040">
    <property type="protein sequence ID" value="MCK9799405.1"/>
    <property type="molecule type" value="Genomic_DNA"/>
</dbReference>
<organism evidence="1 2">
    <name type="scientific">Pseudomonas morbosilactucae</name>
    <dbReference type="NCBI Taxonomy" id="2938197"/>
    <lineage>
        <taxon>Bacteria</taxon>
        <taxon>Pseudomonadati</taxon>
        <taxon>Pseudomonadota</taxon>
        <taxon>Gammaproteobacteria</taxon>
        <taxon>Pseudomonadales</taxon>
        <taxon>Pseudomonadaceae</taxon>
        <taxon>Pseudomonas</taxon>
    </lineage>
</organism>
<reference evidence="1 2" key="2">
    <citation type="journal article" date="2023" name="Plant Pathol.">
        <title>Dismantling and reorganizing Pseudomonas marginalis sensu#lato.</title>
        <authorList>
            <person name="Sawada H."/>
            <person name="Fujikawa T."/>
            <person name="Satou M."/>
        </authorList>
    </citation>
    <scope>NUCLEOTIDE SEQUENCE [LARGE SCALE GENOMIC DNA]</scope>
    <source>
        <strain evidence="1 2">MAFF 302030</strain>
    </source>
</reference>
<name>A0A9X1YZN8_9PSED</name>